<dbReference type="InterPro" id="IPR029063">
    <property type="entry name" value="SAM-dependent_MTases_sf"/>
</dbReference>
<dbReference type="AlphaFoldDB" id="A0A022R1K0"/>
<proteinExistence type="inferred from homology"/>
<evidence type="ECO:0000313" key="7">
    <source>
        <dbReference type="Proteomes" id="UP000030748"/>
    </source>
</evidence>
<keyword evidence="3" id="KW-0808">Transferase</keyword>
<protein>
    <recommendedName>
        <fullName evidence="5">Methyltransferase domain-containing protein</fullName>
    </recommendedName>
</protein>
<evidence type="ECO:0000259" key="5">
    <source>
        <dbReference type="Pfam" id="PF13649"/>
    </source>
</evidence>
<feature type="domain" description="Methyltransferase" evidence="5">
    <location>
        <begin position="84"/>
        <end position="158"/>
    </location>
</feature>
<dbReference type="PANTHER" id="PTHR12176">
    <property type="entry name" value="SAM-DEPENDENT METHYLTRANSFERASE SUPERFAMILY PROTEIN"/>
    <property type="match status" value="1"/>
</dbReference>
<sequence>MAEREIQQQNPKELPVPFGNFTSKESWDIYFSSRGGDDFSEWYADWPQLETLLTTHLLFPLSVLANPPPTPPQPAVKAADLNILVPACGDSRLSEHLYDSGFTSITNVDYSKAVISTMLRRNVEARPRMKWRVMDITSMQFPGETFDAVIDKGGWDVLMDPGFGQIHPNLYITKVKELLKVGGKYICFALGESKLLGLLFQKFRFGWKMNLYAVDQEPSSSNLDQQTFMVVAEKDGSTLIYQITPIVDFSNYHGNQARALLEALRRESAFRFLYNGSADDLFYPLEDIWVQGNLSELQPGRRLQLTLGDYGISRLMYKGILLDAQQDSGYFSNQFLVLIIPKVRTLEWVMSSEEGQWVFVREFKVARLLMILLEPRHSYFPMEDIQSDLSPLVKKLAPGHCYVGATSGFNGPIAVDDVIFEKIDDALSRHFQYKDLIIRRLIIRGSVLAEAVLTSKKGKQKIYDSHSSGYRASADMEVCHNYLDSLHHNGIISGLMLISLHLKRSTSSGKMIKTVVIGLGAGLLPMFMKNCLPFCQIEVAALICPTKCFLVEPFLLQAKKWLSKDGLYIVHLVTCYSGVRLPLYSSFKKVFRNVFTLQLQDDANEVIFALNSESPVTEDQLSRACNELATSLKLGNYDWGQRVIDASELIKPVT</sequence>
<keyword evidence="4" id="KW-0511">Multifunctional enzyme</keyword>
<evidence type="ECO:0000256" key="1">
    <source>
        <dbReference type="ARBA" id="ARBA00008361"/>
    </source>
</evidence>
<comment type="similarity">
    <text evidence="1">Belongs to the methyltransferase superfamily.</text>
</comment>
<evidence type="ECO:0000256" key="3">
    <source>
        <dbReference type="ARBA" id="ARBA00022679"/>
    </source>
</evidence>
<dbReference type="GO" id="GO:0032259">
    <property type="term" value="P:methylation"/>
    <property type="evidence" value="ECO:0007669"/>
    <property type="project" value="UniProtKB-KW"/>
</dbReference>
<dbReference type="eggNOG" id="KOG2352">
    <property type="taxonomic scope" value="Eukaryota"/>
</dbReference>
<dbReference type="CDD" id="cd02440">
    <property type="entry name" value="AdoMet_MTases"/>
    <property type="match status" value="1"/>
</dbReference>
<dbReference type="PANTHER" id="PTHR12176:SF78">
    <property type="entry name" value="EEF1A LYSINE AND N-TERMINAL METHYLTRANSFERASE"/>
    <property type="match status" value="1"/>
</dbReference>
<evidence type="ECO:0000313" key="6">
    <source>
        <dbReference type="EMBL" id="EYU32695.1"/>
    </source>
</evidence>
<dbReference type="Pfam" id="PF13649">
    <property type="entry name" value="Methyltransf_25"/>
    <property type="match status" value="1"/>
</dbReference>
<evidence type="ECO:0000256" key="2">
    <source>
        <dbReference type="ARBA" id="ARBA00022603"/>
    </source>
</evidence>
<keyword evidence="7" id="KW-1185">Reference proteome</keyword>
<dbReference type="InterPro" id="IPR041698">
    <property type="entry name" value="Methyltransf_25"/>
</dbReference>
<reference evidence="6 7" key="1">
    <citation type="journal article" date="2013" name="Proc. Natl. Acad. Sci. U.S.A.">
        <title>Fine-scale variation in meiotic recombination in Mimulus inferred from population shotgun sequencing.</title>
        <authorList>
            <person name="Hellsten U."/>
            <person name="Wright K.M."/>
            <person name="Jenkins J."/>
            <person name="Shu S."/>
            <person name="Yuan Y."/>
            <person name="Wessler S.R."/>
            <person name="Schmutz J."/>
            <person name="Willis J.H."/>
            <person name="Rokhsar D.S."/>
        </authorList>
    </citation>
    <scope>NUCLEOTIDE SEQUENCE [LARGE SCALE GENOMIC DNA]</scope>
    <source>
        <strain evidence="7">cv. DUN x IM62</strain>
    </source>
</reference>
<evidence type="ECO:0000256" key="4">
    <source>
        <dbReference type="ARBA" id="ARBA00023268"/>
    </source>
</evidence>
<gene>
    <name evidence="6" type="ORF">MIMGU_mgv1a002614mg</name>
</gene>
<accession>A0A022R1K0</accession>
<dbReference type="Proteomes" id="UP000030748">
    <property type="component" value="Unassembled WGS sequence"/>
</dbReference>
<dbReference type="GO" id="GO:0008168">
    <property type="term" value="F:methyltransferase activity"/>
    <property type="evidence" value="ECO:0007669"/>
    <property type="project" value="UniProtKB-KW"/>
</dbReference>
<keyword evidence="2" id="KW-0489">Methyltransferase</keyword>
<organism evidence="6 7">
    <name type="scientific">Erythranthe guttata</name>
    <name type="common">Yellow monkey flower</name>
    <name type="synonym">Mimulus guttatus</name>
    <dbReference type="NCBI Taxonomy" id="4155"/>
    <lineage>
        <taxon>Eukaryota</taxon>
        <taxon>Viridiplantae</taxon>
        <taxon>Streptophyta</taxon>
        <taxon>Embryophyta</taxon>
        <taxon>Tracheophyta</taxon>
        <taxon>Spermatophyta</taxon>
        <taxon>Magnoliopsida</taxon>
        <taxon>eudicotyledons</taxon>
        <taxon>Gunneridae</taxon>
        <taxon>Pentapetalae</taxon>
        <taxon>asterids</taxon>
        <taxon>lamiids</taxon>
        <taxon>Lamiales</taxon>
        <taxon>Phrymaceae</taxon>
        <taxon>Erythranthe</taxon>
    </lineage>
</organism>
<dbReference type="EMBL" id="KI630827">
    <property type="protein sequence ID" value="EYU32695.1"/>
    <property type="molecule type" value="Genomic_DNA"/>
</dbReference>
<name>A0A022R1K0_ERYGU</name>
<dbReference type="SUPFAM" id="SSF53335">
    <property type="entry name" value="S-adenosyl-L-methionine-dependent methyltransferases"/>
    <property type="match status" value="2"/>
</dbReference>
<dbReference type="InterPro" id="IPR051419">
    <property type="entry name" value="Lys/N-term_MeTrsfase_sf"/>
</dbReference>
<dbReference type="Gene3D" id="3.40.50.150">
    <property type="entry name" value="Vaccinia Virus protein VP39"/>
    <property type="match status" value="2"/>
</dbReference>